<dbReference type="RefSeq" id="WP_007047298.1">
    <property type="nucleotide sequence ID" value="NZ_GG704769.1"/>
</dbReference>
<evidence type="ECO:0000313" key="2">
    <source>
        <dbReference type="EMBL" id="EFB76138.1"/>
    </source>
</evidence>
<keyword evidence="3" id="KW-1185">Reference proteome</keyword>
<name>D1PNK3_9FIRM</name>
<evidence type="ECO:0008006" key="4">
    <source>
        <dbReference type="Google" id="ProtNLM"/>
    </source>
</evidence>
<protein>
    <recommendedName>
        <fullName evidence="4">LysM domain-containing protein</fullName>
    </recommendedName>
</protein>
<evidence type="ECO:0000256" key="1">
    <source>
        <dbReference type="SAM" id="SignalP"/>
    </source>
</evidence>
<accession>D1PNK3</accession>
<dbReference type="HOGENOM" id="CLU_860315_0_0_9"/>
<feature type="chain" id="PRO_5038455204" description="LysM domain-containing protein" evidence="1">
    <location>
        <begin position="22"/>
        <end position="323"/>
    </location>
</feature>
<keyword evidence="1" id="KW-0732">Signal</keyword>
<organism evidence="2 3">
    <name type="scientific">Subdoligranulum variabile DSM 15176</name>
    <dbReference type="NCBI Taxonomy" id="411471"/>
    <lineage>
        <taxon>Bacteria</taxon>
        <taxon>Bacillati</taxon>
        <taxon>Bacillota</taxon>
        <taxon>Clostridia</taxon>
        <taxon>Eubacteriales</taxon>
        <taxon>Oscillospiraceae</taxon>
        <taxon>Subdoligranulum</taxon>
    </lineage>
</organism>
<sequence>MKRALYLVPPLCLLLSACAAADAPAAASSSGAALTERPAATPEEAGVGWEEQIDIDEDYTACLRDGTPFPQQTLPLYYKGNWWGKTWAQLAEETGFAESDLRALNPKVEEGSGGVLAGNTADLLLSEAYAIPRTEEALVTITVPSMPEAYQECSYQVPASLPRSAATVLALAYYNAEAEGQGVTCEPAEIRDYRQVMDGVRFTTFSGAERYFSTIYTENALQMLVEPRPWRGDAPAAYYAEGDGNVLLIQGYPFDSLIPQSGYTHTEPEMQPDGSLKFAGICVVVTDEAGEPLPEGAGRLYYAPTVLAETKDGWRVETADPPF</sequence>
<dbReference type="Proteomes" id="UP000003438">
    <property type="component" value="Unassembled WGS sequence"/>
</dbReference>
<gene>
    <name evidence="2" type="ORF">SUBVAR_05924</name>
</gene>
<dbReference type="EMBL" id="ACBY02000023">
    <property type="protein sequence ID" value="EFB76138.1"/>
    <property type="molecule type" value="Genomic_DNA"/>
</dbReference>
<proteinExistence type="predicted"/>
<evidence type="ECO:0000313" key="3">
    <source>
        <dbReference type="Proteomes" id="UP000003438"/>
    </source>
</evidence>
<feature type="signal peptide" evidence="1">
    <location>
        <begin position="1"/>
        <end position="21"/>
    </location>
</feature>
<comment type="caution">
    <text evidence="2">The sequence shown here is derived from an EMBL/GenBank/DDBJ whole genome shotgun (WGS) entry which is preliminary data.</text>
</comment>
<dbReference type="PROSITE" id="PS51257">
    <property type="entry name" value="PROKAR_LIPOPROTEIN"/>
    <property type="match status" value="1"/>
</dbReference>
<dbReference type="OrthoDB" id="188274at2"/>
<dbReference type="AlphaFoldDB" id="D1PNK3"/>
<reference evidence="2" key="1">
    <citation type="submission" date="2009-12" db="EMBL/GenBank/DDBJ databases">
        <authorList>
            <person name="Weinstock G."/>
            <person name="Sodergren E."/>
            <person name="Clifton S."/>
            <person name="Fulton L."/>
            <person name="Fulton B."/>
            <person name="Courtney L."/>
            <person name="Fronick C."/>
            <person name="Harrison M."/>
            <person name="Strong C."/>
            <person name="Farmer C."/>
            <person name="Delahaunty K."/>
            <person name="Markovic C."/>
            <person name="Hall O."/>
            <person name="Minx P."/>
            <person name="Tomlinson C."/>
            <person name="Mitreva M."/>
            <person name="Nelson J."/>
            <person name="Hou S."/>
            <person name="Wollam A."/>
            <person name="Pepin K.H."/>
            <person name="Johnson M."/>
            <person name="Bhonagiri V."/>
            <person name="Nash W.E."/>
            <person name="Warren W."/>
            <person name="Chinwalla A."/>
            <person name="Mardis E.R."/>
            <person name="Wilson R.K."/>
        </authorList>
    </citation>
    <scope>NUCLEOTIDE SEQUENCE [LARGE SCALE GENOMIC DNA]</scope>
    <source>
        <strain evidence="2">DSM 15176</strain>
    </source>
</reference>